<name>M2T4T7_COCSN</name>
<evidence type="ECO:0008006" key="3">
    <source>
        <dbReference type="Google" id="ProtNLM"/>
    </source>
</evidence>
<protein>
    <recommendedName>
        <fullName evidence="3">O-methyltransferase domain-containing protein</fullName>
    </recommendedName>
</protein>
<dbReference type="HOGENOM" id="CLU_005533_11_0_1"/>
<dbReference type="EMBL" id="KB445643">
    <property type="protein sequence ID" value="EMD64007.1"/>
    <property type="molecule type" value="Genomic_DNA"/>
</dbReference>
<dbReference type="eggNOG" id="ENOG502SM28">
    <property type="taxonomic scope" value="Eukaryota"/>
</dbReference>
<dbReference type="Proteomes" id="UP000016934">
    <property type="component" value="Unassembled WGS sequence"/>
</dbReference>
<dbReference type="PANTHER" id="PTHR43712">
    <property type="entry name" value="PUTATIVE (AFU_ORTHOLOGUE AFUA_4G14580)-RELATED"/>
    <property type="match status" value="1"/>
</dbReference>
<evidence type="ECO:0000313" key="1">
    <source>
        <dbReference type="EMBL" id="EMD64007.1"/>
    </source>
</evidence>
<dbReference type="KEGG" id="bsc:COCSADRAFT_356786"/>
<dbReference type="AlphaFoldDB" id="M2T4T7"/>
<accession>M2T4T7</accession>
<dbReference type="InterPro" id="IPR036390">
    <property type="entry name" value="WH_DNA-bd_sf"/>
</dbReference>
<sequence length="368" mass="39274">MASRLGADLVSAAELVANRCRDAVLGGPGLSDTASICAALDCVQSLLFQFEPTMFVQRLANQNQLLACVQWLGEFQVLAYLPIEAEDGLPIKDVAELADVPEAQLCRIVRLTTMSGFLREPRAGFVAHTALSASFVRQLAQLDAAMFLAETVAPCMLRMAAMSRHPQSEGTAVDWSNQRVQRLWSSFGGAMGAGAGAGVVLALAESHPALIFVVQTQINVTATATSHNNLHLCQRVHGTPHTVADAALYLMRVPAAIPGPIRPHIEAELRAHLPVLQAQRSAILILTCPLLPEPGAVSRQTELLARLRDLACLQLTGSGLLTLQELVELVGSIHDAHGGLVILRQIDTPNSAVVGLVVRYQPLLPLTG</sequence>
<dbReference type="SUPFAM" id="SSF46785">
    <property type="entry name" value="Winged helix' DNA-binding domain"/>
    <property type="match status" value="1"/>
</dbReference>
<dbReference type="PANTHER" id="PTHR43712:SF15">
    <property type="entry name" value="MONODICTYPHENONE CLUSTER TRANSCRIPTIONAL COACTIVATOR MDPA"/>
    <property type="match status" value="1"/>
</dbReference>
<dbReference type="OrthoDB" id="2410195at2759"/>
<organism evidence="1 2">
    <name type="scientific">Cochliobolus sativus (strain ND90Pr / ATCC 201652)</name>
    <name type="common">Common root rot and spot blotch fungus</name>
    <name type="synonym">Bipolaris sorokiniana</name>
    <dbReference type="NCBI Taxonomy" id="665912"/>
    <lineage>
        <taxon>Eukaryota</taxon>
        <taxon>Fungi</taxon>
        <taxon>Dikarya</taxon>
        <taxon>Ascomycota</taxon>
        <taxon>Pezizomycotina</taxon>
        <taxon>Dothideomycetes</taxon>
        <taxon>Pleosporomycetidae</taxon>
        <taxon>Pleosporales</taxon>
        <taxon>Pleosporineae</taxon>
        <taxon>Pleosporaceae</taxon>
        <taxon>Bipolaris</taxon>
    </lineage>
</organism>
<evidence type="ECO:0000313" key="2">
    <source>
        <dbReference type="Proteomes" id="UP000016934"/>
    </source>
</evidence>
<dbReference type="RefSeq" id="XP_007699924.1">
    <property type="nucleotide sequence ID" value="XM_007701734.1"/>
</dbReference>
<reference evidence="2" key="2">
    <citation type="journal article" date="2013" name="PLoS Genet.">
        <title>Comparative genome structure, secondary metabolite, and effector coding capacity across Cochliobolus pathogens.</title>
        <authorList>
            <person name="Condon B.J."/>
            <person name="Leng Y."/>
            <person name="Wu D."/>
            <person name="Bushley K.E."/>
            <person name="Ohm R.A."/>
            <person name="Otillar R."/>
            <person name="Martin J."/>
            <person name="Schackwitz W."/>
            <person name="Grimwood J."/>
            <person name="MohdZainudin N."/>
            <person name="Xue C."/>
            <person name="Wang R."/>
            <person name="Manning V.A."/>
            <person name="Dhillon B."/>
            <person name="Tu Z.J."/>
            <person name="Steffenson B.J."/>
            <person name="Salamov A."/>
            <person name="Sun H."/>
            <person name="Lowry S."/>
            <person name="LaButti K."/>
            <person name="Han J."/>
            <person name="Copeland A."/>
            <person name="Lindquist E."/>
            <person name="Barry K."/>
            <person name="Schmutz J."/>
            <person name="Baker S.E."/>
            <person name="Ciuffetti L.M."/>
            <person name="Grigoriev I.V."/>
            <person name="Zhong S."/>
            <person name="Turgeon B.G."/>
        </authorList>
    </citation>
    <scope>NUCLEOTIDE SEQUENCE [LARGE SCALE GENOMIC DNA]</scope>
    <source>
        <strain evidence="2">ND90Pr / ATCC 201652</strain>
    </source>
</reference>
<dbReference type="OMA" id="LLACIQW"/>
<proteinExistence type="predicted"/>
<keyword evidence="2" id="KW-1185">Reference proteome</keyword>
<reference evidence="1 2" key="1">
    <citation type="journal article" date="2012" name="PLoS Pathog.">
        <title>Diverse lifestyles and strategies of plant pathogenesis encoded in the genomes of eighteen Dothideomycetes fungi.</title>
        <authorList>
            <person name="Ohm R.A."/>
            <person name="Feau N."/>
            <person name="Henrissat B."/>
            <person name="Schoch C.L."/>
            <person name="Horwitz B.A."/>
            <person name="Barry K.W."/>
            <person name="Condon B.J."/>
            <person name="Copeland A.C."/>
            <person name="Dhillon B."/>
            <person name="Glaser F."/>
            <person name="Hesse C.N."/>
            <person name="Kosti I."/>
            <person name="LaButti K."/>
            <person name="Lindquist E.A."/>
            <person name="Lucas S."/>
            <person name="Salamov A.A."/>
            <person name="Bradshaw R.E."/>
            <person name="Ciuffetti L."/>
            <person name="Hamelin R.C."/>
            <person name="Kema G.H.J."/>
            <person name="Lawrence C."/>
            <person name="Scott J.A."/>
            <person name="Spatafora J.W."/>
            <person name="Turgeon B.G."/>
            <person name="de Wit P.J.G.M."/>
            <person name="Zhong S."/>
            <person name="Goodwin S.B."/>
            <person name="Grigoriev I.V."/>
        </authorList>
    </citation>
    <scope>NUCLEOTIDE SEQUENCE [LARGE SCALE GENOMIC DNA]</scope>
    <source>
        <strain evidence="2">ND90Pr / ATCC 201652</strain>
    </source>
</reference>
<dbReference type="GeneID" id="19138456"/>
<gene>
    <name evidence="1" type="ORF">COCSADRAFT_356786</name>
</gene>